<dbReference type="PANTHER" id="PTHR28376:SF1">
    <property type="entry name" value="POU DOMAIN CLASS 2-ASSOCIATING FACTOR 2"/>
    <property type="match status" value="1"/>
</dbReference>
<evidence type="ECO:0000256" key="1">
    <source>
        <dbReference type="ARBA" id="ARBA00023015"/>
    </source>
</evidence>
<dbReference type="GO" id="GO:0070974">
    <property type="term" value="F:POU domain binding"/>
    <property type="evidence" value="ECO:0007669"/>
    <property type="project" value="InterPro"/>
</dbReference>
<feature type="compositionally biased region" description="Polar residues" evidence="4">
    <location>
        <begin position="251"/>
        <end position="260"/>
    </location>
</feature>
<name>A0A9D3TEJ5_MEGAT</name>
<dbReference type="Pfam" id="PF17721">
    <property type="entry name" value="POU2AF2"/>
    <property type="match status" value="2"/>
</dbReference>
<sequence>MIARGFDSTEIDTSRSKTLVTMETDVYSKRVYQGVRVKHTVKDLLAEKRSRQTNGSRYNGGTSPPQSAFVQMPGSHMLPGYYGMRRPFISDTELCHSTKPFSPEGYPPTLGSKALSCDPTAMTGYPSFMDGYYPESLGDYRSSAFSTGGTLSSPRRRCPPSYPPSLGTPPTSSWYGSPTSNMTLITARPLPSPHLARESWEQNATDAVNQTEVLCSDGLATAQAPPPAPPSLTSPETTSPNHYRTSGRGSGLSTPQSYSLHSLDDAHYPTSYAPTPSYMACPSYMTTPIELTSKMAPLPSEDSDTAPPSSDTLSWAKDDGSSSWSSYEVRRAY</sequence>
<evidence type="ECO:0000259" key="5">
    <source>
        <dbReference type="PROSITE" id="PS52003"/>
    </source>
</evidence>
<dbReference type="EMBL" id="JAFDVH010000003">
    <property type="protein sequence ID" value="KAG7484013.1"/>
    <property type="molecule type" value="Genomic_DNA"/>
</dbReference>
<accession>A0A9D3TEJ5</accession>
<gene>
    <name evidence="6" type="ORF">MATL_G00044660</name>
</gene>
<feature type="region of interest" description="Disordered" evidence="4">
    <location>
        <begin position="220"/>
        <end position="260"/>
    </location>
</feature>
<keyword evidence="1" id="KW-0805">Transcription regulation</keyword>
<evidence type="ECO:0000256" key="4">
    <source>
        <dbReference type="SAM" id="MobiDB-lite"/>
    </source>
</evidence>
<dbReference type="Proteomes" id="UP001046870">
    <property type="component" value="Chromosome 3"/>
</dbReference>
<feature type="compositionally biased region" description="Polar residues" evidence="4">
    <location>
        <begin position="52"/>
        <end position="69"/>
    </location>
</feature>
<keyword evidence="7" id="KW-1185">Reference proteome</keyword>
<proteinExistence type="predicted"/>
<feature type="region of interest" description="Disordered" evidence="4">
    <location>
        <begin position="48"/>
        <end position="69"/>
    </location>
</feature>
<comment type="caution">
    <text evidence="6">The sequence shown here is derived from an EMBL/GenBank/DDBJ whole genome shotgun (WGS) entry which is preliminary data.</text>
</comment>
<keyword evidence="2" id="KW-0010">Activator</keyword>
<evidence type="ECO:0000313" key="7">
    <source>
        <dbReference type="Proteomes" id="UP001046870"/>
    </source>
</evidence>
<evidence type="ECO:0000313" key="6">
    <source>
        <dbReference type="EMBL" id="KAG7484013.1"/>
    </source>
</evidence>
<dbReference type="PANTHER" id="PTHR28376">
    <property type="entry name" value="RGD1562914"/>
    <property type="match status" value="1"/>
</dbReference>
<reference evidence="6" key="1">
    <citation type="submission" date="2021-01" db="EMBL/GenBank/DDBJ databases">
        <authorList>
            <person name="Zahm M."/>
            <person name="Roques C."/>
            <person name="Cabau C."/>
            <person name="Klopp C."/>
            <person name="Donnadieu C."/>
            <person name="Jouanno E."/>
            <person name="Lampietro C."/>
            <person name="Louis A."/>
            <person name="Herpin A."/>
            <person name="Echchiki A."/>
            <person name="Berthelot C."/>
            <person name="Parey E."/>
            <person name="Roest-Crollius H."/>
            <person name="Braasch I."/>
            <person name="Postlethwait J."/>
            <person name="Bobe J."/>
            <person name="Montfort J."/>
            <person name="Bouchez O."/>
            <person name="Begum T."/>
            <person name="Mejri S."/>
            <person name="Adams A."/>
            <person name="Chen W.-J."/>
            <person name="Guiguen Y."/>
        </authorList>
    </citation>
    <scope>NUCLEOTIDE SEQUENCE</scope>
    <source>
        <strain evidence="6">YG-15Mar2019-1</strain>
        <tissue evidence="6">Brain</tissue>
    </source>
</reference>
<protein>
    <recommendedName>
        <fullName evidence="5">OCA domain-containing protein</fullName>
    </recommendedName>
</protein>
<evidence type="ECO:0000256" key="2">
    <source>
        <dbReference type="ARBA" id="ARBA00023159"/>
    </source>
</evidence>
<dbReference type="InterPro" id="IPR037655">
    <property type="entry name" value="POU2AF2"/>
</dbReference>
<feature type="domain" description="OCA" evidence="5">
    <location>
        <begin position="29"/>
        <end position="51"/>
    </location>
</feature>
<dbReference type="PROSITE" id="PS52003">
    <property type="entry name" value="OCA"/>
    <property type="match status" value="1"/>
</dbReference>
<dbReference type="GO" id="GO:0005634">
    <property type="term" value="C:nucleus"/>
    <property type="evidence" value="ECO:0007669"/>
    <property type="project" value="TreeGrafter"/>
</dbReference>
<organism evidence="6 7">
    <name type="scientific">Megalops atlanticus</name>
    <name type="common">Tarpon</name>
    <name type="synonym">Clupea gigantea</name>
    <dbReference type="NCBI Taxonomy" id="7932"/>
    <lineage>
        <taxon>Eukaryota</taxon>
        <taxon>Metazoa</taxon>
        <taxon>Chordata</taxon>
        <taxon>Craniata</taxon>
        <taxon>Vertebrata</taxon>
        <taxon>Euteleostomi</taxon>
        <taxon>Actinopterygii</taxon>
        <taxon>Neopterygii</taxon>
        <taxon>Teleostei</taxon>
        <taxon>Elopiformes</taxon>
        <taxon>Megalopidae</taxon>
        <taxon>Megalops</taxon>
    </lineage>
</organism>
<feature type="region of interest" description="Disordered" evidence="4">
    <location>
        <begin position="292"/>
        <end position="333"/>
    </location>
</feature>
<evidence type="ECO:0000256" key="3">
    <source>
        <dbReference type="ARBA" id="ARBA00023163"/>
    </source>
</evidence>
<dbReference type="GO" id="GO:0003713">
    <property type="term" value="F:transcription coactivator activity"/>
    <property type="evidence" value="ECO:0007669"/>
    <property type="project" value="TreeGrafter"/>
</dbReference>
<keyword evidence="3" id="KW-0804">Transcription</keyword>
<feature type="region of interest" description="Disordered" evidence="4">
    <location>
        <begin position="145"/>
        <end position="180"/>
    </location>
</feature>
<dbReference type="InterPro" id="IPR047571">
    <property type="entry name" value="OCA"/>
</dbReference>
<dbReference type="OrthoDB" id="9892004at2759"/>
<dbReference type="GO" id="GO:0043565">
    <property type="term" value="F:sequence-specific DNA binding"/>
    <property type="evidence" value="ECO:0007669"/>
    <property type="project" value="TreeGrafter"/>
</dbReference>
<dbReference type="AlphaFoldDB" id="A0A9D3TEJ5"/>